<feature type="domain" description="Flagellar basal body rod protein N-terminal" evidence="8">
    <location>
        <begin position="8"/>
        <end position="37"/>
    </location>
</feature>
<keyword evidence="11" id="KW-0969">Cilium</keyword>
<comment type="subcellular location">
    <subcellularLocation>
        <location evidence="1">Bacterial flagellum basal body</location>
    </subcellularLocation>
    <subcellularLocation>
        <location evidence="2">Secreted</location>
    </subcellularLocation>
</comment>
<dbReference type="InterPro" id="IPR053927">
    <property type="entry name" value="FlgK_helical"/>
</dbReference>
<evidence type="ECO:0000256" key="2">
    <source>
        <dbReference type="ARBA" id="ARBA00004613"/>
    </source>
</evidence>
<evidence type="ECO:0000256" key="7">
    <source>
        <dbReference type="SAM" id="MobiDB-lite"/>
    </source>
</evidence>
<protein>
    <recommendedName>
        <fullName evidence="4">Flagellar hook-associated protein 1</fullName>
    </recommendedName>
</protein>
<organism evidence="11 12">
    <name type="scientific">Paracraurococcus lichenis</name>
    <dbReference type="NCBI Taxonomy" id="3064888"/>
    <lineage>
        <taxon>Bacteria</taxon>
        <taxon>Pseudomonadati</taxon>
        <taxon>Pseudomonadota</taxon>
        <taxon>Alphaproteobacteria</taxon>
        <taxon>Acetobacterales</taxon>
        <taxon>Roseomonadaceae</taxon>
        <taxon>Paracraurococcus</taxon>
    </lineage>
</organism>
<evidence type="ECO:0000256" key="6">
    <source>
        <dbReference type="ARBA" id="ARBA00023143"/>
    </source>
</evidence>
<comment type="caution">
    <text evidence="11">The sequence shown here is derived from an EMBL/GenBank/DDBJ whole genome shotgun (WGS) entry which is preliminary data.</text>
</comment>
<evidence type="ECO:0000259" key="9">
    <source>
        <dbReference type="Pfam" id="PF06429"/>
    </source>
</evidence>
<dbReference type="EMBL" id="JAUTWS010000013">
    <property type="protein sequence ID" value="MDO9709801.1"/>
    <property type="molecule type" value="Genomic_DNA"/>
</dbReference>
<dbReference type="PANTHER" id="PTHR30033:SF1">
    <property type="entry name" value="FLAGELLAR HOOK-ASSOCIATED PROTEIN 1"/>
    <property type="match status" value="1"/>
</dbReference>
<dbReference type="RefSeq" id="WP_305104667.1">
    <property type="nucleotide sequence ID" value="NZ_JAUTWS010000013.1"/>
</dbReference>
<dbReference type="Pfam" id="PF22638">
    <property type="entry name" value="FlgK_D1"/>
    <property type="match status" value="1"/>
</dbReference>
<name>A0ABT9E0X9_9PROT</name>
<dbReference type="InterPro" id="IPR002371">
    <property type="entry name" value="FlgK"/>
</dbReference>
<keyword evidence="5" id="KW-0964">Secreted</keyword>
<dbReference type="Pfam" id="PF00460">
    <property type="entry name" value="Flg_bb_rod"/>
    <property type="match status" value="1"/>
</dbReference>
<evidence type="ECO:0000313" key="12">
    <source>
        <dbReference type="Proteomes" id="UP001243009"/>
    </source>
</evidence>
<dbReference type="InterPro" id="IPR010930">
    <property type="entry name" value="Flg_bb/hook_C_dom"/>
</dbReference>
<reference evidence="11 12" key="1">
    <citation type="submission" date="2023-08" db="EMBL/GenBank/DDBJ databases">
        <title>The draft genome sequence of Paracraurococcus sp. LOR1-02.</title>
        <authorList>
            <person name="Kingkaew E."/>
            <person name="Tanasupawat S."/>
        </authorList>
    </citation>
    <scope>NUCLEOTIDE SEQUENCE [LARGE SCALE GENOMIC DNA]</scope>
    <source>
        <strain evidence="11 12">LOR1-02</strain>
    </source>
</reference>
<evidence type="ECO:0000259" key="10">
    <source>
        <dbReference type="Pfam" id="PF22638"/>
    </source>
</evidence>
<dbReference type="PANTHER" id="PTHR30033">
    <property type="entry name" value="FLAGELLAR HOOK-ASSOCIATED PROTEIN 1"/>
    <property type="match status" value="1"/>
</dbReference>
<accession>A0ABT9E0X9</accession>
<sequence length="506" mass="50780">MSLDSVLTIARSGLAAVQRELAQASQNIANAETPGYTRKAVPQQSLTVGDSPAGLRSGEAQRSVDTALLARLDASRAAAAGATLREQILQGVEQAHGAAGETIADGLSDLRSAFLALQAAPADAGKQRTAAAAAATVAARLNGVSDAIGAARQQAQDSIVAEVAKANAALHDIADLTTRLKAGGTGDAAALEDQRDQAIATLSEVMDVQAVRRDGGDLLLVARGGIVLPLEAKRDVLATAPATVAPDAYCGAGGTLPGVTLNGLDITGQLLGGRLGESLALRDRTLPRYQAEADVLAGNLAARMDGEGLTLFTDADGSSVPDPTQPYAGSSQVGFAGRIRVNPAVDGNPALLRDGTHAVLASPSGATDFTPNPSGGPAGFTTLIDRVLGFSLGAEAASGQPWTAIAGSGLGPDGGLASPFAAPATLADYAGQMVAAQVGDRASATAAKEQAAALGTTLEGRFAQQSGVDTDAEMASIVALQNAYAANARVLGTVQTLWETLMGAVR</sequence>
<proteinExistence type="inferred from homology"/>
<feature type="region of interest" description="Disordered" evidence="7">
    <location>
        <begin position="33"/>
        <end position="57"/>
    </location>
</feature>
<keyword evidence="11" id="KW-0282">Flagellum</keyword>
<dbReference type="Pfam" id="PF06429">
    <property type="entry name" value="Flg_bbr_C"/>
    <property type="match status" value="1"/>
</dbReference>
<evidence type="ECO:0000259" key="8">
    <source>
        <dbReference type="Pfam" id="PF00460"/>
    </source>
</evidence>
<evidence type="ECO:0000256" key="5">
    <source>
        <dbReference type="ARBA" id="ARBA00022525"/>
    </source>
</evidence>
<keyword evidence="12" id="KW-1185">Reference proteome</keyword>
<dbReference type="Proteomes" id="UP001243009">
    <property type="component" value="Unassembled WGS sequence"/>
</dbReference>
<evidence type="ECO:0000256" key="3">
    <source>
        <dbReference type="ARBA" id="ARBA00009677"/>
    </source>
</evidence>
<keyword evidence="11" id="KW-0966">Cell projection</keyword>
<feature type="domain" description="Flagellar basal-body/hook protein C-terminal" evidence="9">
    <location>
        <begin position="464"/>
        <end position="502"/>
    </location>
</feature>
<evidence type="ECO:0000256" key="4">
    <source>
        <dbReference type="ARBA" id="ARBA00016244"/>
    </source>
</evidence>
<gene>
    <name evidence="11" type="ORF">Q7A36_15725</name>
</gene>
<comment type="similarity">
    <text evidence="3">Belongs to the flagella basal body rod proteins family.</text>
</comment>
<dbReference type="SUPFAM" id="SSF64518">
    <property type="entry name" value="Phase 1 flagellin"/>
    <property type="match status" value="1"/>
</dbReference>
<evidence type="ECO:0000256" key="1">
    <source>
        <dbReference type="ARBA" id="ARBA00004117"/>
    </source>
</evidence>
<dbReference type="InterPro" id="IPR001444">
    <property type="entry name" value="Flag_bb_rod_N"/>
</dbReference>
<keyword evidence="6" id="KW-0975">Bacterial flagellum</keyword>
<evidence type="ECO:0000313" key="11">
    <source>
        <dbReference type="EMBL" id="MDO9709801.1"/>
    </source>
</evidence>
<feature type="domain" description="Flagellar hook-associated protein FlgK helical" evidence="10">
    <location>
        <begin position="92"/>
        <end position="304"/>
    </location>
</feature>